<dbReference type="Proteomes" id="UP000663856">
    <property type="component" value="Unassembled WGS sequence"/>
</dbReference>
<dbReference type="Proteomes" id="UP000663866">
    <property type="component" value="Unassembled WGS sequence"/>
</dbReference>
<reference evidence="2" key="1">
    <citation type="submission" date="2021-02" db="EMBL/GenBank/DDBJ databases">
        <authorList>
            <person name="Nowell W R."/>
        </authorList>
    </citation>
    <scope>NUCLEOTIDE SEQUENCE</scope>
</reference>
<keyword evidence="5" id="KW-1185">Reference proteome</keyword>
<dbReference type="EMBL" id="CAJOBG010055082">
    <property type="protein sequence ID" value="CAF4512847.1"/>
    <property type="molecule type" value="Genomic_DNA"/>
</dbReference>
<dbReference type="EMBL" id="CAJNOV010007865">
    <property type="protein sequence ID" value="CAF1300894.1"/>
    <property type="molecule type" value="Genomic_DNA"/>
</dbReference>
<gene>
    <name evidence="1" type="ORF">CJN711_LOCUS16929</name>
    <name evidence="3" type="ORF">OVN521_LOCUS41416</name>
    <name evidence="2" type="ORF">WKI299_LOCUS22011</name>
</gene>
<sequence length="156" mass="18074">MKLCKEANPLMDDASKLQFLKDGLKPSLRFDVSLKNPQTTLEFLDYAQKIEELRSLEDKQDALACFDKQKSIISSTVNLVNTNNEPQQIYQSFIPRKPNYNNAHYKSSYNNVNSKRIPNNATTTRVSYDNKIPKPPYQCYNCGANDDYIHNYPHFQ</sequence>
<dbReference type="EMBL" id="CAJNRF010009417">
    <property type="protein sequence ID" value="CAF2109635.1"/>
    <property type="molecule type" value="Genomic_DNA"/>
</dbReference>
<evidence type="ECO:0000313" key="1">
    <source>
        <dbReference type="EMBL" id="CAF1300894.1"/>
    </source>
</evidence>
<evidence type="ECO:0000313" key="2">
    <source>
        <dbReference type="EMBL" id="CAF2109635.1"/>
    </source>
</evidence>
<evidence type="ECO:0000313" key="4">
    <source>
        <dbReference type="Proteomes" id="UP000663856"/>
    </source>
</evidence>
<accession>A0A816U5L6</accession>
<name>A0A816U5L6_9BILA</name>
<protein>
    <submittedName>
        <fullName evidence="2">Uncharacterized protein</fullName>
    </submittedName>
</protein>
<evidence type="ECO:0000313" key="5">
    <source>
        <dbReference type="Proteomes" id="UP000663866"/>
    </source>
</evidence>
<comment type="caution">
    <text evidence="2">The sequence shown here is derived from an EMBL/GenBank/DDBJ whole genome shotgun (WGS) entry which is preliminary data.</text>
</comment>
<organism evidence="2 4">
    <name type="scientific">Rotaria magnacalcarata</name>
    <dbReference type="NCBI Taxonomy" id="392030"/>
    <lineage>
        <taxon>Eukaryota</taxon>
        <taxon>Metazoa</taxon>
        <taxon>Spiralia</taxon>
        <taxon>Gnathifera</taxon>
        <taxon>Rotifera</taxon>
        <taxon>Eurotatoria</taxon>
        <taxon>Bdelloidea</taxon>
        <taxon>Philodinida</taxon>
        <taxon>Philodinidae</taxon>
        <taxon>Rotaria</taxon>
    </lineage>
</organism>
<proteinExistence type="predicted"/>
<dbReference type="AlphaFoldDB" id="A0A816U5L6"/>
<dbReference type="Proteomes" id="UP000663855">
    <property type="component" value="Unassembled WGS sequence"/>
</dbReference>
<evidence type="ECO:0000313" key="3">
    <source>
        <dbReference type="EMBL" id="CAF4512847.1"/>
    </source>
</evidence>